<dbReference type="EMBL" id="CM001403">
    <property type="protein sequence ID" value="EHQ26218.1"/>
    <property type="molecule type" value="Genomic_DNA"/>
</dbReference>
<dbReference type="AlphaFoldDB" id="H1YF79"/>
<sequence>MDLKKYLPILFILNACHKAASNPGTTVRHGSLVAKVNKTVIADNNIIIKPCAIIVKPNSRLISKVKKEMNDDEAFYIATDDYMFYMAQAELYLDSVKANKIRRLSEGSVKFNTISGRTFVMKLDTLFFGVLLFNGKDKPITADITDLQADYQKYMKN</sequence>
<organism evidence="1 2">
    <name type="scientific">Mucilaginibacter paludis DSM 18603</name>
    <dbReference type="NCBI Taxonomy" id="714943"/>
    <lineage>
        <taxon>Bacteria</taxon>
        <taxon>Pseudomonadati</taxon>
        <taxon>Bacteroidota</taxon>
        <taxon>Sphingobacteriia</taxon>
        <taxon>Sphingobacteriales</taxon>
        <taxon>Sphingobacteriaceae</taxon>
        <taxon>Mucilaginibacter</taxon>
    </lineage>
</organism>
<dbReference type="STRING" id="714943.Mucpa_2078"/>
<dbReference type="Proteomes" id="UP000002774">
    <property type="component" value="Chromosome"/>
</dbReference>
<name>H1YF79_9SPHI</name>
<dbReference type="HOGENOM" id="CLU_1675895_0_0_10"/>
<reference evidence="1" key="1">
    <citation type="submission" date="2011-09" db="EMBL/GenBank/DDBJ databases">
        <title>The permanent draft genome of Mucilaginibacter paludis DSM 18603.</title>
        <authorList>
            <consortium name="US DOE Joint Genome Institute (JGI-PGF)"/>
            <person name="Lucas S."/>
            <person name="Han J."/>
            <person name="Lapidus A."/>
            <person name="Bruce D."/>
            <person name="Goodwin L."/>
            <person name="Pitluck S."/>
            <person name="Peters L."/>
            <person name="Kyrpides N."/>
            <person name="Mavromatis K."/>
            <person name="Ivanova N."/>
            <person name="Mikhailova N."/>
            <person name="Held B."/>
            <person name="Detter J.C."/>
            <person name="Tapia R."/>
            <person name="Han C."/>
            <person name="Land M."/>
            <person name="Hauser L."/>
            <person name="Markowitz V."/>
            <person name="Cheng J.-F."/>
            <person name="Hugenholtz P."/>
            <person name="Woyke T."/>
            <person name="Wu D."/>
            <person name="Tindall B."/>
            <person name="Brambilla E."/>
            <person name="Klenk H.-P."/>
            <person name="Eisen J.A."/>
        </authorList>
    </citation>
    <scope>NUCLEOTIDE SEQUENCE [LARGE SCALE GENOMIC DNA]</scope>
    <source>
        <strain evidence="1">DSM 18603</strain>
    </source>
</reference>
<gene>
    <name evidence="1" type="ORF">Mucpa_2078</name>
</gene>
<evidence type="ECO:0000313" key="2">
    <source>
        <dbReference type="Proteomes" id="UP000002774"/>
    </source>
</evidence>
<protein>
    <submittedName>
        <fullName evidence="1">Uncharacterized protein</fullName>
    </submittedName>
</protein>
<evidence type="ECO:0000313" key="1">
    <source>
        <dbReference type="EMBL" id="EHQ26218.1"/>
    </source>
</evidence>
<proteinExistence type="predicted"/>
<accession>H1YF79</accession>
<keyword evidence="2" id="KW-1185">Reference proteome</keyword>